<sequence>MARKGESSSAAKSAKQPKVIKYVGTADVKIYDGFEWNSQNEYTVPVDAVDESTLEHLRSQPDFRVV</sequence>
<accession>A0AAU6R686</accession>
<dbReference type="EMBL" id="OR756649">
    <property type="protein sequence ID" value="WZE63466.1"/>
    <property type="molecule type" value="Genomic_DNA"/>
</dbReference>
<organism evidence="1">
    <name type="scientific">Micrococcus phage Kurnik</name>
    <dbReference type="NCBI Taxonomy" id="3092208"/>
    <lineage>
        <taxon>Viruses</taxon>
        <taxon>Duplodnaviria</taxon>
        <taxon>Heunggongvirae</taxon>
        <taxon>Uroviricota</taxon>
        <taxon>Caudoviricetes</taxon>
    </lineage>
</organism>
<reference evidence="1" key="1">
    <citation type="submission" date="2023-10" db="EMBL/GenBank/DDBJ databases">
        <title>Two new lytic phages for Micrococcus sp. strain 1402.</title>
        <authorList>
            <person name="Petrzik K."/>
        </authorList>
    </citation>
    <scope>NUCLEOTIDE SEQUENCE</scope>
</reference>
<evidence type="ECO:0000313" key="1">
    <source>
        <dbReference type="EMBL" id="WZE63466.1"/>
    </source>
</evidence>
<protein>
    <submittedName>
        <fullName evidence="1">Uncharacterized protein</fullName>
    </submittedName>
</protein>
<proteinExistence type="predicted"/>
<name>A0AAU6R686_9CAUD</name>